<feature type="chain" id="PRO_5006857620" evidence="10">
    <location>
        <begin position="18"/>
        <end position="393"/>
    </location>
</feature>
<keyword evidence="7 12" id="KW-0456">Lyase</keyword>
<gene>
    <name evidence="12" type="ORF">ASPCAL11281</name>
</gene>
<comment type="similarity">
    <text evidence="8">Belongs to the polysaccharide lyase 9 family.</text>
</comment>
<evidence type="ECO:0000256" key="7">
    <source>
        <dbReference type="ARBA" id="ARBA00023239"/>
    </source>
</evidence>
<keyword evidence="6" id="KW-0106">Calcium</keyword>
<keyword evidence="5 10" id="KW-0732">Signal</keyword>
<dbReference type="STRING" id="454130.A0A0U5G8U7"/>
<feature type="signal peptide" evidence="10">
    <location>
        <begin position="1"/>
        <end position="17"/>
    </location>
</feature>
<keyword evidence="4" id="KW-0479">Metal-binding</keyword>
<dbReference type="OMA" id="DSHHNYD"/>
<dbReference type="PANTHER" id="PTHR40088:SF1">
    <property type="entry name" value="PECTATE LYASE PEL9"/>
    <property type="match status" value="1"/>
</dbReference>
<dbReference type="Gene3D" id="2.160.20.10">
    <property type="entry name" value="Single-stranded right-handed beta-helix, Pectin lyase-like"/>
    <property type="match status" value="1"/>
</dbReference>
<organism evidence="12 13">
    <name type="scientific">Aspergillus calidoustus</name>
    <dbReference type="NCBI Taxonomy" id="454130"/>
    <lineage>
        <taxon>Eukaryota</taxon>
        <taxon>Fungi</taxon>
        <taxon>Dikarya</taxon>
        <taxon>Ascomycota</taxon>
        <taxon>Pezizomycotina</taxon>
        <taxon>Eurotiomycetes</taxon>
        <taxon>Eurotiomycetidae</taxon>
        <taxon>Eurotiales</taxon>
        <taxon>Aspergillaceae</taxon>
        <taxon>Aspergillus</taxon>
        <taxon>Aspergillus subgen. Nidulantes</taxon>
    </lineage>
</organism>
<dbReference type="AlphaFoldDB" id="A0A0U5G8U7"/>
<comment type="cofactor">
    <cofactor evidence="1">
        <name>Ca(2+)</name>
        <dbReference type="ChEBI" id="CHEBI:29108"/>
    </cofactor>
</comment>
<reference evidence="13" key="1">
    <citation type="journal article" date="2016" name="Genome Announc.">
        <title>Draft genome sequences of fungus Aspergillus calidoustus.</title>
        <authorList>
            <person name="Horn F."/>
            <person name="Linde J."/>
            <person name="Mattern D.J."/>
            <person name="Walther G."/>
            <person name="Guthke R."/>
            <person name="Scherlach K."/>
            <person name="Martin K."/>
            <person name="Brakhage A.A."/>
            <person name="Petzke L."/>
            <person name="Valiante V."/>
        </authorList>
    </citation>
    <scope>NUCLEOTIDE SEQUENCE [LARGE SCALE GENOMIC DNA]</scope>
    <source>
        <strain evidence="13">SF006504</strain>
    </source>
</reference>
<dbReference type="InterPro" id="IPR053868">
    <property type="entry name" value="Pel9A-like_beta_helix"/>
</dbReference>
<evidence type="ECO:0000256" key="4">
    <source>
        <dbReference type="ARBA" id="ARBA00022723"/>
    </source>
</evidence>
<feature type="domain" description="Pel9A-like right handed beta-helix region" evidence="11">
    <location>
        <begin position="140"/>
        <end position="303"/>
    </location>
</feature>
<evidence type="ECO:0000256" key="3">
    <source>
        <dbReference type="ARBA" id="ARBA00022525"/>
    </source>
</evidence>
<dbReference type="InterPro" id="IPR011050">
    <property type="entry name" value="Pectin_lyase_fold/virulence"/>
</dbReference>
<dbReference type="Pfam" id="PF22842">
    <property type="entry name" value="Pel9A-like_beta_helix"/>
    <property type="match status" value="1"/>
</dbReference>
<dbReference type="PANTHER" id="PTHR40088">
    <property type="entry name" value="PECTATE LYASE (EUROFUNG)"/>
    <property type="match status" value="1"/>
</dbReference>
<dbReference type="GO" id="GO:0016837">
    <property type="term" value="F:carbon-oxygen lyase activity, acting on polysaccharides"/>
    <property type="evidence" value="ECO:0007669"/>
    <property type="project" value="TreeGrafter"/>
</dbReference>
<dbReference type="Proteomes" id="UP000054771">
    <property type="component" value="Unassembled WGS sequence"/>
</dbReference>
<dbReference type="GO" id="GO:0046872">
    <property type="term" value="F:metal ion binding"/>
    <property type="evidence" value="ECO:0007669"/>
    <property type="project" value="UniProtKB-KW"/>
</dbReference>
<proteinExistence type="inferred from homology"/>
<evidence type="ECO:0000259" key="11">
    <source>
        <dbReference type="Pfam" id="PF22842"/>
    </source>
</evidence>
<comment type="subcellular location">
    <subcellularLocation>
        <location evidence="2">Secreted</location>
    </subcellularLocation>
</comment>
<evidence type="ECO:0000313" key="13">
    <source>
        <dbReference type="Proteomes" id="UP000054771"/>
    </source>
</evidence>
<evidence type="ECO:0000256" key="10">
    <source>
        <dbReference type="SAM" id="SignalP"/>
    </source>
</evidence>
<protein>
    <submittedName>
        <fullName evidence="12">Putative Pectate lyase (Eurofung)</fullName>
    </submittedName>
</protein>
<evidence type="ECO:0000256" key="6">
    <source>
        <dbReference type="ARBA" id="ARBA00022837"/>
    </source>
</evidence>
<dbReference type="InterPro" id="IPR052052">
    <property type="entry name" value="Polysaccharide_Lyase_9"/>
</dbReference>
<feature type="compositionally biased region" description="Polar residues" evidence="9">
    <location>
        <begin position="325"/>
        <end position="340"/>
    </location>
</feature>
<evidence type="ECO:0000256" key="9">
    <source>
        <dbReference type="SAM" id="MobiDB-lite"/>
    </source>
</evidence>
<evidence type="ECO:0000256" key="8">
    <source>
        <dbReference type="ARBA" id="ARBA00038263"/>
    </source>
</evidence>
<dbReference type="EMBL" id="CDMC01000010">
    <property type="protein sequence ID" value="CEL08128.1"/>
    <property type="molecule type" value="Genomic_DNA"/>
</dbReference>
<evidence type="ECO:0000313" key="12">
    <source>
        <dbReference type="EMBL" id="CEL08128.1"/>
    </source>
</evidence>
<evidence type="ECO:0000256" key="2">
    <source>
        <dbReference type="ARBA" id="ARBA00004613"/>
    </source>
</evidence>
<sequence length="393" mass="42206">MKNSLWGIAAFLPAVLAADIYVSPDGSDNAAGTIKAPLRSIQLAVDQASAGDTIYLRGGTYSPTSNIQITKSGTASAPYVLRAYEGEAVIIDGEKLPGTPADLDASLPNSDRGILHIEDAEYWEFYDLELINGPYGVYSRDASNNHYERIVTRDNYETGFQIQGAASNNVVLYLDSYGNRDPRKNGESADGFACKEGSGEGNILRGARLWNNVDDGLDLWEFKSAVTIEDTISWGNGFNRWDFTPFEGDGNGYKLGGGDDADIGPANHVLTNCIAFSNAHDGFTDNSQPGNFVLTRNTAWDNGAIGFRFGTAVATLTGNIAASNGEKPTSLSKEQISEGNSWDGGDTWDDDSFLSVDTELVQGERNVDGRIEASDFLIPVSGEDIGATTEWSV</sequence>
<accession>A0A0U5G8U7</accession>
<evidence type="ECO:0000256" key="5">
    <source>
        <dbReference type="ARBA" id="ARBA00022729"/>
    </source>
</evidence>
<feature type="region of interest" description="Disordered" evidence="9">
    <location>
        <begin position="325"/>
        <end position="347"/>
    </location>
</feature>
<dbReference type="InterPro" id="IPR012334">
    <property type="entry name" value="Pectin_lyas_fold"/>
</dbReference>
<name>A0A0U5G8U7_ASPCI</name>
<dbReference type="SUPFAM" id="SSF51126">
    <property type="entry name" value="Pectin lyase-like"/>
    <property type="match status" value="1"/>
</dbReference>
<dbReference type="OrthoDB" id="5561043at2759"/>
<keyword evidence="13" id="KW-1185">Reference proteome</keyword>
<keyword evidence="3" id="KW-0964">Secreted</keyword>
<evidence type="ECO:0000256" key="1">
    <source>
        <dbReference type="ARBA" id="ARBA00001913"/>
    </source>
</evidence>
<dbReference type="GO" id="GO:0005576">
    <property type="term" value="C:extracellular region"/>
    <property type="evidence" value="ECO:0007669"/>
    <property type="project" value="UniProtKB-SubCell"/>
</dbReference>